<proteinExistence type="predicted"/>
<gene>
    <name evidence="1" type="ORF">GO999_05475</name>
</gene>
<dbReference type="EMBL" id="CP046674">
    <property type="protein sequence ID" value="QUP58050.1"/>
    <property type="molecule type" value="Genomic_DNA"/>
</dbReference>
<sequence length="121" mass="13229">MTHCRVAVKCPPTGGVASVKKGVFDEQADATASGAVEGPEGDPCHIERKQISHGNLPEGWGARFLNYPVMREAEKSLLFGICDQMNSLRTFLCVLVGLFNIKYKVACIYFETIGKASNCCW</sequence>
<accession>A0ABX7ZRK6</accession>
<dbReference type="RefSeq" id="WP_211906796.1">
    <property type="nucleotide sequence ID" value="NZ_CP046674.1"/>
</dbReference>
<dbReference type="Proteomes" id="UP000680989">
    <property type="component" value="Chromosome"/>
</dbReference>
<keyword evidence="2" id="KW-1185">Reference proteome</keyword>
<reference evidence="2" key="1">
    <citation type="submission" date="2019-12" db="EMBL/GenBank/DDBJ databases">
        <title>Whole-genome sequence of tobacco pathogen Ralstonia pseudosolanacearum strain RS, originating from Yunnan province of China.</title>
        <authorList>
            <person name="Lu C.-H."/>
        </authorList>
    </citation>
    <scope>NUCLEOTIDE SEQUENCE [LARGE SCALE GENOMIC DNA]</scope>
    <source>
        <strain evidence="2">RS</strain>
    </source>
</reference>
<protein>
    <submittedName>
        <fullName evidence="1">Uncharacterized protein</fullName>
    </submittedName>
</protein>
<evidence type="ECO:0000313" key="1">
    <source>
        <dbReference type="EMBL" id="QUP58050.1"/>
    </source>
</evidence>
<organism evidence="1 2">
    <name type="scientific">Ralstonia nicotianae</name>
    <dbReference type="NCBI Taxonomy" id="3037696"/>
    <lineage>
        <taxon>Bacteria</taxon>
        <taxon>Pseudomonadati</taxon>
        <taxon>Pseudomonadota</taxon>
        <taxon>Betaproteobacteria</taxon>
        <taxon>Burkholderiales</taxon>
        <taxon>Burkholderiaceae</taxon>
        <taxon>Ralstonia</taxon>
        <taxon>Ralstonia solanacearum species complex</taxon>
    </lineage>
</organism>
<evidence type="ECO:0000313" key="2">
    <source>
        <dbReference type="Proteomes" id="UP000680989"/>
    </source>
</evidence>
<name>A0ABX7ZRK6_9RALS</name>